<reference evidence="9" key="1">
    <citation type="submission" date="2023-07" db="EMBL/GenBank/DDBJ databases">
        <title>30 novel species of actinomycetes from the DSMZ collection.</title>
        <authorList>
            <person name="Nouioui I."/>
        </authorList>
    </citation>
    <scope>NUCLEOTIDE SEQUENCE [LARGE SCALE GENOMIC DNA]</scope>
    <source>
        <strain evidence="9">DSM 44399</strain>
    </source>
</reference>
<organism evidence="8 9">
    <name type="scientific">Jatrophihabitans lederbergiae</name>
    <dbReference type="NCBI Taxonomy" id="3075547"/>
    <lineage>
        <taxon>Bacteria</taxon>
        <taxon>Bacillati</taxon>
        <taxon>Actinomycetota</taxon>
        <taxon>Actinomycetes</taxon>
        <taxon>Jatrophihabitantales</taxon>
        <taxon>Jatrophihabitantaceae</taxon>
        <taxon>Jatrophihabitans</taxon>
    </lineage>
</organism>
<feature type="domain" description="Type II secretion system protein GspF" evidence="7">
    <location>
        <begin position="116"/>
        <end position="230"/>
    </location>
</feature>
<feature type="transmembrane region" description="Helical" evidence="6">
    <location>
        <begin position="247"/>
        <end position="269"/>
    </location>
</feature>
<keyword evidence="2" id="KW-1003">Cell membrane</keyword>
<evidence type="ECO:0000256" key="1">
    <source>
        <dbReference type="ARBA" id="ARBA00004651"/>
    </source>
</evidence>
<keyword evidence="3 6" id="KW-0812">Transmembrane</keyword>
<dbReference type="EMBL" id="JAVREH010000037">
    <property type="protein sequence ID" value="MDT0263393.1"/>
    <property type="molecule type" value="Genomic_DNA"/>
</dbReference>
<evidence type="ECO:0000256" key="6">
    <source>
        <dbReference type="SAM" id="Phobius"/>
    </source>
</evidence>
<evidence type="ECO:0000256" key="5">
    <source>
        <dbReference type="ARBA" id="ARBA00023136"/>
    </source>
</evidence>
<gene>
    <name evidence="8" type="ORF">RM423_18585</name>
</gene>
<dbReference type="InterPro" id="IPR018076">
    <property type="entry name" value="T2SS_GspF_dom"/>
</dbReference>
<dbReference type="Proteomes" id="UP001183176">
    <property type="component" value="Unassembled WGS sequence"/>
</dbReference>
<evidence type="ECO:0000259" key="7">
    <source>
        <dbReference type="Pfam" id="PF00482"/>
    </source>
</evidence>
<proteinExistence type="predicted"/>
<keyword evidence="4 6" id="KW-1133">Transmembrane helix</keyword>
<name>A0ABU2JGN1_9ACTN</name>
<sequence length="275" mass="26799">MTPIAFCLLGIAVLAVPLPAPAARRLAWLGTARLGRPTEVSRTAVLPGARSVARAVAGRPWLCAALLAVACGAVAGLVPGVLAAAAAFALARCARLLAGDRDSDRARAELLAAVAALSGEYAAGATVSGAFSAAAPVSGRHASAMAAAAVLAAQGVEVSAALAAEPMLAPLAVACAIATQGGSPLTDVLAGVHADVAADRATRRAVQAALTGPRTSAVLLAVLPAVGLGMGAAMGAHPARVLLHTPIGLALLTAGVMLDVAGLVWTLALTRGALP</sequence>
<feature type="transmembrane region" description="Helical" evidence="6">
    <location>
        <begin position="217"/>
        <end position="235"/>
    </location>
</feature>
<evidence type="ECO:0000313" key="8">
    <source>
        <dbReference type="EMBL" id="MDT0263393.1"/>
    </source>
</evidence>
<protein>
    <submittedName>
        <fullName evidence="8">Type II secretion system F family protein</fullName>
    </submittedName>
</protein>
<evidence type="ECO:0000256" key="4">
    <source>
        <dbReference type="ARBA" id="ARBA00022989"/>
    </source>
</evidence>
<dbReference type="RefSeq" id="WP_311424540.1">
    <property type="nucleotide sequence ID" value="NZ_JAVREH010000037.1"/>
</dbReference>
<comment type="subcellular location">
    <subcellularLocation>
        <location evidence="1">Cell membrane</location>
        <topology evidence="1">Multi-pass membrane protein</topology>
    </subcellularLocation>
</comment>
<accession>A0ABU2JGN1</accession>
<keyword evidence="5 6" id="KW-0472">Membrane</keyword>
<dbReference type="Pfam" id="PF00482">
    <property type="entry name" value="T2SSF"/>
    <property type="match status" value="1"/>
</dbReference>
<evidence type="ECO:0000256" key="3">
    <source>
        <dbReference type="ARBA" id="ARBA00022692"/>
    </source>
</evidence>
<feature type="transmembrane region" description="Helical" evidence="6">
    <location>
        <begin position="64"/>
        <end position="91"/>
    </location>
</feature>
<keyword evidence="9" id="KW-1185">Reference proteome</keyword>
<evidence type="ECO:0000256" key="2">
    <source>
        <dbReference type="ARBA" id="ARBA00022475"/>
    </source>
</evidence>
<evidence type="ECO:0000313" key="9">
    <source>
        <dbReference type="Proteomes" id="UP001183176"/>
    </source>
</evidence>
<comment type="caution">
    <text evidence="8">The sequence shown here is derived from an EMBL/GenBank/DDBJ whole genome shotgun (WGS) entry which is preliminary data.</text>
</comment>